<feature type="region of interest" description="Disordered" evidence="1">
    <location>
        <begin position="1"/>
        <end position="44"/>
    </location>
</feature>
<evidence type="ECO:0000256" key="1">
    <source>
        <dbReference type="SAM" id="MobiDB-lite"/>
    </source>
</evidence>
<comment type="caution">
    <text evidence="2">The sequence shown here is derived from an EMBL/GenBank/DDBJ whole genome shotgun (WGS) entry which is preliminary data.</text>
</comment>
<dbReference type="EMBL" id="JAESDN010000016">
    <property type="protein sequence ID" value="KAG7041144.1"/>
    <property type="molecule type" value="Genomic_DNA"/>
</dbReference>
<gene>
    <name evidence="2" type="ORF">JMJ77_008848</name>
</gene>
<organism evidence="2 3">
    <name type="scientific">Colletotrichum scovillei</name>
    <dbReference type="NCBI Taxonomy" id="1209932"/>
    <lineage>
        <taxon>Eukaryota</taxon>
        <taxon>Fungi</taxon>
        <taxon>Dikarya</taxon>
        <taxon>Ascomycota</taxon>
        <taxon>Pezizomycotina</taxon>
        <taxon>Sordariomycetes</taxon>
        <taxon>Hypocreomycetidae</taxon>
        <taxon>Glomerellales</taxon>
        <taxon>Glomerellaceae</taxon>
        <taxon>Colletotrichum</taxon>
        <taxon>Colletotrichum acutatum species complex</taxon>
    </lineage>
</organism>
<evidence type="ECO:0000313" key="2">
    <source>
        <dbReference type="EMBL" id="KAG7041144.1"/>
    </source>
</evidence>
<evidence type="ECO:0000313" key="3">
    <source>
        <dbReference type="Proteomes" id="UP000699042"/>
    </source>
</evidence>
<accession>A0A9P7QRZ0</accession>
<dbReference type="Proteomes" id="UP000699042">
    <property type="component" value="Unassembled WGS sequence"/>
</dbReference>
<name>A0A9P7QRZ0_9PEZI</name>
<keyword evidence="3" id="KW-1185">Reference proteome</keyword>
<proteinExistence type="predicted"/>
<sequence length="70" mass="7850">MPRHGRSSRDSRDGARSARIRSTWHAVKGYNSHRNPRSGNLKHCDRRENCSIASSANNSNASSSRQLSKK</sequence>
<dbReference type="AlphaFoldDB" id="A0A9P7QRZ0"/>
<protein>
    <submittedName>
        <fullName evidence="2">Uncharacterized protein</fullName>
    </submittedName>
</protein>
<feature type="compositionally biased region" description="Basic and acidic residues" evidence="1">
    <location>
        <begin position="7"/>
        <end position="16"/>
    </location>
</feature>
<reference evidence="2" key="1">
    <citation type="submission" date="2021-05" db="EMBL/GenBank/DDBJ databases">
        <title>Comparative genomics of three Colletotrichum scovillei strains and genetic complementation revealed genes involved fungal growth and virulence on chili pepper.</title>
        <authorList>
            <person name="Hsieh D.-K."/>
            <person name="Chuang S.-C."/>
            <person name="Chen C.-Y."/>
            <person name="Chao Y.-T."/>
            <person name="Lu M.-Y.J."/>
            <person name="Lee M.-H."/>
            <person name="Shih M.-C."/>
        </authorList>
    </citation>
    <scope>NUCLEOTIDE SEQUENCE</scope>
    <source>
        <strain evidence="2">Coll-153</strain>
    </source>
</reference>